<evidence type="ECO:0008006" key="11">
    <source>
        <dbReference type="Google" id="ProtNLM"/>
    </source>
</evidence>
<dbReference type="Pfam" id="PF01544">
    <property type="entry name" value="CorA"/>
    <property type="match status" value="1"/>
</dbReference>
<accession>A0A2H0YRG4</accession>
<keyword evidence="3" id="KW-0813">Transport</keyword>
<dbReference type="Proteomes" id="UP000236845">
    <property type="component" value="Unassembled WGS sequence"/>
</dbReference>
<dbReference type="SUPFAM" id="SSF143865">
    <property type="entry name" value="CorA soluble domain-like"/>
    <property type="match status" value="1"/>
</dbReference>
<dbReference type="GO" id="GO:0000287">
    <property type="term" value="F:magnesium ion binding"/>
    <property type="evidence" value="ECO:0007669"/>
    <property type="project" value="TreeGrafter"/>
</dbReference>
<evidence type="ECO:0000256" key="8">
    <source>
        <dbReference type="SAM" id="Phobius"/>
    </source>
</evidence>
<keyword evidence="6 8" id="KW-1133">Transmembrane helix</keyword>
<keyword evidence="7 8" id="KW-0472">Membrane</keyword>
<evidence type="ECO:0000256" key="7">
    <source>
        <dbReference type="ARBA" id="ARBA00023136"/>
    </source>
</evidence>
<keyword evidence="5 8" id="KW-0812">Transmembrane</keyword>
<comment type="subcellular location">
    <subcellularLocation>
        <location evidence="1">Cell membrane</location>
        <topology evidence="1">Multi-pass membrane protein</topology>
    </subcellularLocation>
</comment>
<proteinExistence type="inferred from homology"/>
<dbReference type="InterPro" id="IPR045863">
    <property type="entry name" value="CorA_TM1_TM2"/>
</dbReference>
<evidence type="ECO:0000256" key="5">
    <source>
        <dbReference type="ARBA" id="ARBA00022692"/>
    </source>
</evidence>
<dbReference type="GO" id="GO:0015095">
    <property type="term" value="F:magnesium ion transmembrane transporter activity"/>
    <property type="evidence" value="ECO:0007669"/>
    <property type="project" value="TreeGrafter"/>
</dbReference>
<dbReference type="GO" id="GO:0015087">
    <property type="term" value="F:cobalt ion transmembrane transporter activity"/>
    <property type="evidence" value="ECO:0007669"/>
    <property type="project" value="TreeGrafter"/>
</dbReference>
<evidence type="ECO:0000256" key="6">
    <source>
        <dbReference type="ARBA" id="ARBA00022989"/>
    </source>
</evidence>
<evidence type="ECO:0000256" key="1">
    <source>
        <dbReference type="ARBA" id="ARBA00004651"/>
    </source>
</evidence>
<evidence type="ECO:0000256" key="2">
    <source>
        <dbReference type="ARBA" id="ARBA00009765"/>
    </source>
</evidence>
<keyword evidence="4" id="KW-1003">Cell membrane</keyword>
<comment type="similarity">
    <text evidence="2">Belongs to the CorA metal ion transporter (MIT) (TC 1.A.35) family.</text>
</comment>
<dbReference type="EMBL" id="PEXW01000020">
    <property type="protein sequence ID" value="PIS40869.1"/>
    <property type="molecule type" value="Genomic_DNA"/>
</dbReference>
<feature type="transmembrane region" description="Helical" evidence="8">
    <location>
        <begin position="287"/>
        <end position="305"/>
    </location>
</feature>
<reference evidence="10" key="1">
    <citation type="submission" date="2017-09" db="EMBL/GenBank/DDBJ databases">
        <title>Depth-based differentiation of microbial function through sediment-hosted aquifers and enrichment of novel symbionts in the deep terrestrial subsurface.</title>
        <authorList>
            <person name="Probst A.J."/>
            <person name="Ladd B."/>
            <person name="Jarett J.K."/>
            <person name="Geller-Mcgrath D.E."/>
            <person name="Sieber C.M.K."/>
            <person name="Emerson J.B."/>
            <person name="Anantharaman K."/>
            <person name="Thomas B.C."/>
            <person name="Malmstrom R."/>
            <person name="Stieglmeier M."/>
            <person name="Klingl A."/>
            <person name="Woyke T."/>
            <person name="Ryan C.M."/>
            <person name="Banfield J.F."/>
        </authorList>
    </citation>
    <scope>NUCLEOTIDE SEQUENCE [LARGE SCALE GENOMIC DNA]</scope>
</reference>
<evidence type="ECO:0000313" key="10">
    <source>
        <dbReference type="Proteomes" id="UP000236845"/>
    </source>
</evidence>
<dbReference type="AlphaFoldDB" id="A0A2H0YRG4"/>
<protein>
    <recommendedName>
        <fullName evidence="11">Magnesium transporter CorA</fullName>
    </recommendedName>
</protein>
<dbReference type="InterPro" id="IPR002523">
    <property type="entry name" value="MgTranspt_CorA/ZnTranspt_ZntB"/>
</dbReference>
<dbReference type="GO" id="GO:0005886">
    <property type="term" value="C:plasma membrane"/>
    <property type="evidence" value="ECO:0007669"/>
    <property type="project" value="UniProtKB-SubCell"/>
</dbReference>
<evidence type="ECO:0000256" key="4">
    <source>
        <dbReference type="ARBA" id="ARBA00022475"/>
    </source>
</evidence>
<feature type="transmembrane region" description="Helical" evidence="8">
    <location>
        <begin position="254"/>
        <end position="275"/>
    </location>
</feature>
<dbReference type="PANTHER" id="PTHR46494:SF1">
    <property type="entry name" value="CORA FAMILY METAL ION TRANSPORTER (EUROFUNG)"/>
    <property type="match status" value="1"/>
</dbReference>
<dbReference type="GO" id="GO:0050897">
    <property type="term" value="F:cobalt ion binding"/>
    <property type="evidence" value="ECO:0007669"/>
    <property type="project" value="TreeGrafter"/>
</dbReference>
<organism evidence="9 10">
    <name type="scientific">Candidatus Kerfeldbacteria bacterium CG08_land_8_20_14_0_20_43_14</name>
    <dbReference type="NCBI Taxonomy" id="2014246"/>
    <lineage>
        <taxon>Bacteria</taxon>
        <taxon>Candidatus Kerfeldiibacteriota</taxon>
    </lineage>
</organism>
<sequence length="311" mass="35840">MPISEAKVPSCRWINITGATAEDTQEIKFLRENFPYFHALDIKECINTGQRPKLEIYDRYAFLVLLFPIYNRKTKEIESSEIDFFISSDYLITIHDNRLPIIDKIFNEFKAHNHLGSNGKCNILAMLTEVITQQLNACMPMLDHISMDLHSIEKLIFRGREKEMVQEILITRRNIVDFRKTMQAHKNSIKKLAVANRLLKISQEPQSEEIINNAVEKSKEIWDNLEAFREAIEALQATNESLISFRLNDIMKTYTTISVIIFTLTLTVAIFTARLSHTPLVGTPFDFYILLGLLALIGAGAVAIFKKMRWI</sequence>
<dbReference type="SUPFAM" id="SSF144083">
    <property type="entry name" value="Magnesium transport protein CorA, transmembrane region"/>
    <property type="match status" value="1"/>
</dbReference>
<evidence type="ECO:0000256" key="3">
    <source>
        <dbReference type="ARBA" id="ARBA00022448"/>
    </source>
</evidence>
<comment type="caution">
    <text evidence="9">The sequence shown here is derived from an EMBL/GenBank/DDBJ whole genome shotgun (WGS) entry which is preliminary data.</text>
</comment>
<name>A0A2H0YRG4_9BACT</name>
<dbReference type="Gene3D" id="1.20.58.340">
    <property type="entry name" value="Magnesium transport protein CorA, transmembrane region"/>
    <property type="match status" value="2"/>
</dbReference>
<gene>
    <name evidence="9" type="ORF">COT26_01030</name>
</gene>
<dbReference type="Gene3D" id="3.30.460.20">
    <property type="entry name" value="CorA soluble domain-like"/>
    <property type="match status" value="1"/>
</dbReference>
<dbReference type="PANTHER" id="PTHR46494">
    <property type="entry name" value="CORA FAMILY METAL ION TRANSPORTER (EUROFUNG)"/>
    <property type="match status" value="1"/>
</dbReference>
<dbReference type="InterPro" id="IPR045861">
    <property type="entry name" value="CorA_cytoplasmic_dom"/>
</dbReference>
<evidence type="ECO:0000313" key="9">
    <source>
        <dbReference type="EMBL" id="PIS40869.1"/>
    </source>
</evidence>